<evidence type="ECO:0000313" key="2">
    <source>
        <dbReference type="EMBL" id="AYV81525.1"/>
    </source>
</evidence>
<keyword evidence="1" id="KW-0472">Membrane</keyword>
<proteinExistence type="predicted"/>
<protein>
    <submittedName>
        <fullName evidence="2">Uncharacterized protein</fullName>
    </submittedName>
</protein>
<name>A0A3G5A2U8_9VIRU</name>
<accession>A0A3G5A2U8</accession>
<feature type="transmembrane region" description="Helical" evidence="1">
    <location>
        <begin position="160"/>
        <end position="184"/>
    </location>
</feature>
<evidence type="ECO:0000256" key="1">
    <source>
        <dbReference type="SAM" id="Phobius"/>
    </source>
</evidence>
<gene>
    <name evidence="2" type="ORF">Harvfovirus39_4</name>
</gene>
<reference evidence="2" key="1">
    <citation type="submission" date="2018-10" db="EMBL/GenBank/DDBJ databases">
        <title>Hidden diversity of soil giant viruses.</title>
        <authorList>
            <person name="Schulz F."/>
            <person name="Alteio L."/>
            <person name="Goudeau D."/>
            <person name="Ryan E.M."/>
            <person name="Malmstrom R.R."/>
            <person name="Blanchard J."/>
            <person name="Woyke T."/>
        </authorList>
    </citation>
    <scope>NUCLEOTIDE SEQUENCE</scope>
    <source>
        <strain evidence="2">HAV1</strain>
    </source>
</reference>
<sequence>MCSGRNLGGGVCAGMYQGKDEEVGFDSDDDEKFEQHCDIFFVCCAALILVCYCVMIGLLMPRSLPPHDDVCIHGKMQPNGTCHCDKWYGLTPAGICNREIKNFIVALLLQMFPSCGLGYLYAGKYNLFLMEIISTAIYSLYLFYISFINENEIDQIRIRIFKIGGLILLSWWFVSIMLFASNVYKDGDNYPMIS</sequence>
<organism evidence="2">
    <name type="scientific">Harvfovirus sp</name>
    <dbReference type="NCBI Taxonomy" id="2487768"/>
    <lineage>
        <taxon>Viruses</taxon>
        <taxon>Varidnaviria</taxon>
        <taxon>Bamfordvirae</taxon>
        <taxon>Nucleocytoviricota</taxon>
        <taxon>Megaviricetes</taxon>
        <taxon>Imitervirales</taxon>
        <taxon>Mimiviridae</taxon>
        <taxon>Klosneuvirinae</taxon>
    </lineage>
</organism>
<keyword evidence="1" id="KW-0812">Transmembrane</keyword>
<keyword evidence="1" id="KW-1133">Transmembrane helix</keyword>
<feature type="transmembrane region" description="Helical" evidence="1">
    <location>
        <begin position="39"/>
        <end position="59"/>
    </location>
</feature>
<feature type="transmembrane region" description="Helical" evidence="1">
    <location>
        <begin position="128"/>
        <end position="148"/>
    </location>
</feature>
<dbReference type="EMBL" id="MK072281">
    <property type="protein sequence ID" value="AYV81525.1"/>
    <property type="molecule type" value="Genomic_DNA"/>
</dbReference>